<sequence>MIDKILKDDKFIAASSANIGAVLDYVLALGYGFGIVARTDQIKFDPPLPEEILKSFKMPAIFLQLEEYTLSSAHLSKDELVFEAGFGPQDFASTLSVPFYAVLQIVVDGKPIAVNFSQPESEWLKREKSRKIFSK</sequence>
<name>C8PIZ8_9BACT</name>
<organism evidence="1 2">
    <name type="scientific">Campylobacter gracilis RM3268</name>
    <dbReference type="NCBI Taxonomy" id="553220"/>
    <lineage>
        <taxon>Bacteria</taxon>
        <taxon>Pseudomonadati</taxon>
        <taxon>Campylobacterota</taxon>
        <taxon>Epsilonproteobacteria</taxon>
        <taxon>Campylobacterales</taxon>
        <taxon>Campylobacteraceae</taxon>
        <taxon>Campylobacter</taxon>
    </lineage>
</organism>
<gene>
    <name evidence="1" type="ORF">CAMGR0001_1197</name>
</gene>
<dbReference type="EMBL" id="ACYG01000027">
    <property type="protein sequence ID" value="EEV16903.1"/>
    <property type="molecule type" value="Genomic_DNA"/>
</dbReference>
<dbReference type="RefSeq" id="WP_005871775.1">
    <property type="nucleotide sequence ID" value="NZ_ACYG01000027.1"/>
</dbReference>
<comment type="caution">
    <text evidence="1">The sequence shown here is derived from an EMBL/GenBank/DDBJ whole genome shotgun (WGS) entry which is preliminary data.</text>
</comment>
<accession>C8PIZ8</accession>
<protein>
    <submittedName>
        <fullName evidence="1">Uncharacterized protein</fullName>
    </submittedName>
</protein>
<evidence type="ECO:0000313" key="2">
    <source>
        <dbReference type="Proteomes" id="UP000005709"/>
    </source>
</evidence>
<dbReference type="eggNOG" id="ENOG5031CI0">
    <property type="taxonomic scope" value="Bacteria"/>
</dbReference>
<dbReference type="Proteomes" id="UP000005709">
    <property type="component" value="Unassembled WGS sequence"/>
</dbReference>
<dbReference type="AlphaFoldDB" id="C8PIZ8"/>
<reference evidence="1 2" key="1">
    <citation type="submission" date="2009-07" db="EMBL/GenBank/DDBJ databases">
        <authorList>
            <person name="Madupu R."/>
            <person name="Sebastian Y."/>
            <person name="Durkin A.S."/>
            <person name="Torralba M."/>
            <person name="Methe B."/>
            <person name="Sutton G.G."/>
            <person name="Strausberg R.L."/>
            <person name="Nelson K.E."/>
        </authorList>
    </citation>
    <scope>NUCLEOTIDE SEQUENCE [LARGE SCALE GENOMIC DNA]</scope>
    <source>
        <strain evidence="1 2">RM3268</strain>
    </source>
</reference>
<keyword evidence="2" id="KW-1185">Reference proteome</keyword>
<proteinExistence type="predicted"/>
<evidence type="ECO:0000313" key="1">
    <source>
        <dbReference type="EMBL" id="EEV16903.1"/>
    </source>
</evidence>
<dbReference type="OrthoDB" id="5333999at2"/>
<dbReference type="STRING" id="824.CGRAC_0951"/>